<evidence type="ECO:0000256" key="4">
    <source>
        <dbReference type="ARBA" id="ARBA00022898"/>
    </source>
</evidence>
<keyword evidence="3" id="KW-0479">Metal-binding</keyword>
<dbReference type="InterPro" id="IPR005814">
    <property type="entry name" value="Aminotrans_3"/>
</dbReference>
<dbReference type="PROSITE" id="PS00600">
    <property type="entry name" value="AA_TRANSFER_CLASS_3"/>
    <property type="match status" value="1"/>
</dbReference>
<dbReference type="Gene3D" id="3.90.1150.10">
    <property type="entry name" value="Aspartate Aminotransferase, domain 1"/>
    <property type="match status" value="1"/>
</dbReference>
<dbReference type="InterPro" id="IPR015422">
    <property type="entry name" value="PyrdxlP-dep_Trfase_small"/>
</dbReference>
<dbReference type="Pfam" id="PF04055">
    <property type="entry name" value="Radical_SAM"/>
    <property type="match status" value="1"/>
</dbReference>
<protein>
    <submittedName>
        <fullName evidence="9">Twitch domain-containing radical SAM protein</fullName>
    </submittedName>
</protein>
<accession>A0ABR9VTR4</accession>
<evidence type="ECO:0000256" key="6">
    <source>
        <dbReference type="ARBA" id="ARBA00023014"/>
    </source>
</evidence>
<dbReference type="CDD" id="cd01335">
    <property type="entry name" value="Radical_SAM"/>
    <property type="match status" value="1"/>
</dbReference>
<evidence type="ECO:0000256" key="2">
    <source>
        <dbReference type="ARBA" id="ARBA00022691"/>
    </source>
</evidence>
<evidence type="ECO:0000259" key="8">
    <source>
        <dbReference type="Pfam" id="PF04055"/>
    </source>
</evidence>
<comment type="cofactor">
    <cofactor evidence="1">
        <name>pyridoxal 5'-phosphate</name>
        <dbReference type="ChEBI" id="CHEBI:597326"/>
    </cofactor>
</comment>
<dbReference type="NCBIfam" id="NF033640">
    <property type="entry name" value="N_Twi_rSAM"/>
    <property type="match status" value="1"/>
</dbReference>
<name>A0ABR9VTR4_9SYNC</name>
<dbReference type="InterPro" id="IPR058240">
    <property type="entry name" value="rSAM_sf"/>
</dbReference>
<comment type="caution">
    <text evidence="9">The sequence shown here is derived from an EMBL/GenBank/DDBJ whole genome shotgun (WGS) entry which is preliminary data.</text>
</comment>
<keyword evidence="5" id="KW-0408">Iron</keyword>
<dbReference type="InterPro" id="IPR015421">
    <property type="entry name" value="PyrdxlP-dep_Trfase_major"/>
</dbReference>
<feature type="domain" description="Radical SAM core" evidence="8">
    <location>
        <begin position="199"/>
        <end position="356"/>
    </location>
</feature>
<evidence type="ECO:0000256" key="3">
    <source>
        <dbReference type="ARBA" id="ARBA00022723"/>
    </source>
</evidence>
<proteinExistence type="predicted"/>
<dbReference type="SUPFAM" id="SSF102114">
    <property type="entry name" value="Radical SAM enzymes"/>
    <property type="match status" value="1"/>
</dbReference>
<dbReference type="InterPro" id="IPR015424">
    <property type="entry name" value="PyrdxlP-dep_Trfase"/>
</dbReference>
<keyword evidence="7" id="KW-0175">Coiled coil</keyword>
<organism evidence="9 10">
    <name type="scientific">Synechocystis salina LEGE 00031</name>
    <dbReference type="NCBI Taxonomy" id="1828736"/>
    <lineage>
        <taxon>Bacteria</taxon>
        <taxon>Bacillati</taxon>
        <taxon>Cyanobacteriota</taxon>
        <taxon>Cyanophyceae</taxon>
        <taxon>Synechococcales</taxon>
        <taxon>Merismopediaceae</taxon>
        <taxon>Synechocystis</taxon>
    </lineage>
</organism>
<reference evidence="9 10" key="1">
    <citation type="submission" date="2020-10" db="EMBL/GenBank/DDBJ databases">
        <authorList>
            <person name="Castelo-Branco R."/>
            <person name="Eusebio N."/>
            <person name="Adriana R."/>
            <person name="Vieira A."/>
            <person name="Brugerolle De Fraissinette N."/>
            <person name="Rezende De Castro R."/>
            <person name="Schneider M.P."/>
            <person name="Vasconcelos V."/>
            <person name="Leao P.N."/>
        </authorList>
    </citation>
    <scope>NUCLEOTIDE SEQUENCE [LARGE SCALE GENOMIC DNA]</scope>
    <source>
        <strain evidence="9 10">LEGE 00031</strain>
    </source>
</reference>
<dbReference type="PANTHER" id="PTHR43713:SF3">
    <property type="entry name" value="GLUTAMATE-1-SEMIALDEHYDE 2,1-AMINOMUTASE 1, CHLOROPLASTIC-RELATED"/>
    <property type="match status" value="1"/>
</dbReference>
<feature type="coiled-coil region" evidence="7">
    <location>
        <begin position="1280"/>
        <end position="1353"/>
    </location>
</feature>
<dbReference type="Gene3D" id="3.40.640.10">
    <property type="entry name" value="Type I PLP-dependent aspartate aminotransferase-like (Major domain)"/>
    <property type="match status" value="1"/>
</dbReference>
<evidence type="ECO:0000256" key="5">
    <source>
        <dbReference type="ARBA" id="ARBA00023004"/>
    </source>
</evidence>
<dbReference type="SUPFAM" id="SSF53383">
    <property type="entry name" value="PLP-dependent transferases"/>
    <property type="match status" value="1"/>
</dbReference>
<keyword evidence="6" id="KW-0411">Iron-sulfur</keyword>
<dbReference type="PANTHER" id="PTHR43713">
    <property type="entry name" value="GLUTAMATE-1-SEMIALDEHYDE 2,1-AMINOMUTASE"/>
    <property type="match status" value="1"/>
</dbReference>
<evidence type="ECO:0000313" key="9">
    <source>
        <dbReference type="EMBL" id="MBE9254742.1"/>
    </source>
</evidence>
<dbReference type="CDD" id="cd21109">
    <property type="entry name" value="SPASM"/>
    <property type="match status" value="1"/>
</dbReference>
<dbReference type="InterPro" id="IPR049704">
    <property type="entry name" value="Aminotrans_3_PPA_site"/>
</dbReference>
<evidence type="ECO:0000313" key="10">
    <source>
        <dbReference type="Proteomes" id="UP000658720"/>
    </source>
</evidence>
<keyword evidence="10" id="KW-1185">Reference proteome</keyword>
<evidence type="ECO:0000256" key="7">
    <source>
        <dbReference type="SAM" id="Coils"/>
    </source>
</evidence>
<sequence length="1374" mass="154696">MFEKRTQGNLTTLVENHEQILKHYQDHPILASHFQSAFQIQDFNSSQNLTPDSPRSLTRNQANPVALDFSKTFCILPFYQTVIDNKGKIKLCSQTLALDLESEGEILSLENMNLDKAWNSAYFRKLRHTLVTGEKAASCQKCYQKEQDGGTSLRQVCNAHFPTRTIPQTREELEAEIGNIITNEQGQAPFPSALHLWLGNTCNLKCRMCSQQYSSSIAQDPVHSRWYGGNSQGENSVAWSGQEATVFEQVLAHPENLRFINFSGGEPLINPSFIPILEWLIKQDAASHISLYINTNGTKYSQKISRLLQQFQDVELAVSVDGFESVQNYIRYPCRWEKICFNILAFKQDNLRVSIRPTIQAYNIFSLLDLVRWCDDKKLSFYLDHILTEPRFLSLDMLPQGVINEALEEWEGYLNKQCAPANLWHVETLIAALNRPRPSQEQLQILQNSFSRFTKEIDQSRQQSLAVACPRLYQSLVAYGVNFTFLPALDQSKTMAQPLTQALATVTSCEVNNQHGSGSLIARLLTDAQQIISLRSLNLYGGIQEFGDLDFCVNVRDLSREEALNMVAQKISGHWVKQIYCVPYFSEDIILALSLQKICGAPMAIHLMEDRNINFNDIGDDLMTEFLSQASLRLVTHPEIREAYENKYGLKFWLLPSVVSPALMADPPVLPKDAILYPNSVGALIGALEPTELIESLKITLTTAGISLDWYNGASGIPEEDPFTDLQTHPEWVQQWGLHPRGILAESELVENLRSYPYLVIPVGTRTVGSSDQNPRLWRVLLAVAAVHRPVIVLGNLDSSCAHFIKKFQLGLVCNYDGEELKQAVEKLCQPEIRDFIFHQSRELAPQLTSDGLSLWLKQSLAIGKPKDFRFEKLLAYSPGEGYQFSPPSPPVLSPEEVYRDFPHTIVHAYEGHIVGANHVDYVDMMSAWGSNILGYGHPRVAQAISEQSAKYANTGWVGPEWYQLESLLLRLVPGVEAIHLVKNGSDATAAAVRLARHITKRDIVLHRGYHGVQDWYMASLCCPGVPESQRAQIVTLDTLDVQTVAAILKAHPQQVACLIIDPMVWPIPDRETLTVIHTLLQEAGTLLIFDEVVSGFRIAPGGAQEFWQIQADLVCYGKCLANGLPLAILAGGKSLMAKASEINYGLTFGLEAVSIVAAVATISEIVEREICSELAEKGRFLKHSYDQLCQNYGIESALVGHDCRPELWFSLTCSLSPDFCKNLLIRELSTQGVCTYGIFNLCYAHTQKDLDQVVIGLQKGLEILASLWQAPQNWDRKRTEILGQKVETLQDQLKQSEQTIKALNEQWKNSQYTLHKTLTEKQELARELDSQFQQALQNLTEARAEIEAMQTSKFWCLRTQWFRLKRKLGLPIT</sequence>
<dbReference type="SFLD" id="SFLDS00029">
    <property type="entry name" value="Radical_SAM"/>
    <property type="match status" value="1"/>
</dbReference>
<dbReference type="SFLD" id="SFLDG01067">
    <property type="entry name" value="SPASM/twitch_domain_containing"/>
    <property type="match status" value="1"/>
</dbReference>
<gene>
    <name evidence="9" type="ORF">IQ217_13030</name>
</gene>
<keyword evidence="4" id="KW-0663">Pyridoxal phosphate</keyword>
<keyword evidence="2" id="KW-0949">S-adenosyl-L-methionine</keyword>
<dbReference type="Pfam" id="PF00202">
    <property type="entry name" value="Aminotran_3"/>
    <property type="match status" value="1"/>
</dbReference>
<dbReference type="InterPro" id="IPR013785">
    <property type="entry name" value="Aldolase_TIM"/>
</dbReference>
<dbReference type="EMBL" id="JADEVV010000038">
    <property type="protein sequence ID" value="MBE9254742.1"/>
    <property type="molecule type" value="Genomic_DNA"/>
</dbReference>
<dbReference type="InterPro" id="IPR007197">
    <property type="entry name" value="rSAM"/>
</dbReference>
<evidence type="ECO:0000256" key="1">
    <source>
        <dbReference type="ARBA" id="ARBA00001933"/>
    </source>
</evidence>
<dbReference type="Proteomes" id="UP000658720">
    <property type="component" value="Unassembled WGS sequence"/>
</dbReference>
<dbReference type="Gene3D" id="3.20.20.70">
    <property type="entry name" value="Aldolase class I"/>
    <property type="match status" value="2"/>
</dbReference>